<dbReference type="Pfam" id="PF00085">
    <property type="entry name" value="Thioredoxin"/>
    <property type="match status" value="1"/>
</dbReference>
<dbReference type="GO" id="GO:0005737">
    <property type="term" value="C:cytoplasm"/>
    <property type="evidence" value="ECO:0007669"/>
    <property type="project" value="TreeGrafter"/>
</dbReference>
<dbReference type="GO" id="GO:0015035">
    <property type="term" value="F:protein-disulfide reductase activity"/>
    <property type="evidence" value="ECO:0007669"/>
    <property type="project" value="TreeGrafter"/>
</dbReference>
<dbReference type="RefSeq" id="WP_021323826.1">
    <property type="nucleotide sequence ID" value="NZ_CAWLUD010000003.1"/>
</dbReference>
<dbReference type="GO" id="GO:0006950">
    <property type="term" value="P:response to stress"/>
    <property type="evidence" value="ECO:0007669"/>
    <property type="project" value="UniProtKB-ARBA"/>
</dbReference>
<dbReference type="InterPro" id="IPR036249">
    <property type="entry name" value="Thioredoxin-like_sf"/>
</dbReference>
<dbReference type="InterPro" id="IPR011990">
    <property type="entry name" value="TPR-like_helical_dom_sf"/>
</dbReference>
<dbReference type="EMBL" id="JGVH01000003">
    <property type="protein sequence ID" value="KER04930.1"/>
    <property type="molecule type" value="Genomic_DNA"/>
</dbReference>
<protein>
    <submittedName>
        <fullName evidence="2">Thioredoxin domain-containing protein</fullName>
    </submittedName>
</protein>
<sequence length="285" mass="31889">MLPTTSGINVNESNLHQTVEQSMTVPVLFYFWSEHNPHCQELGVILDKLAAEYADQFILAKVDCDKEQMVAAQFGLRAIPTVYMLQQGRPVDGFQGPQPENAIREMLSRVLPKPEELKAAQAEELIAEGKPLEALPLLKEAWHLAPKNSGIALILTEVQIMLNNIEEAQEILNLIPLQDQDSHYHSLLAQIELQKQAADTPEIQQLQQEFAIQPENAELAVKLALKLHEVNRNEEALELLLGFLKKDLSAANGAVRKTMMDIMSAMGTGNALASKYRRQVYSLLY</sequence>
<gene>
    <name evidence="2" type="ORF">MEG1DRAFT_00318</name>
</gene>
<dbReference type="Gene3D" id="3.40.30.10">
    <property type="entry name" value="Glutaredoxin"/>
    <property type="match status" value="1"/>
</dbReference>
<dbReference type="PATRIC" id="fig|1393735.3.peg.318"/>
<dbReference type="Gene3D" id="1.25.40.10">
    <property type="entry name" value="Tetratricopeptide repeat domain"/>
    <property type="match status" value="2"/>
</dbReference>
<evidence type="ECO:0000259" key="1">
    <source>
        <dbReference type="PROSITE" id="PS51352"/>
    </source>
</evidence>
<evidence type="ECO:0000313" key="2">
    <source>
        <dbReference type="EMBL" id="KER04930.1"/>
    </source>
</evidence>
<feature type="domain" description="Thioredoxin" evidence="1">
    <location>
        <begin position="1"/>
        <end position="112"/>
    </location>
</feature>
<dbReference type="Proteomes" id="UP000028002">
    <property type="component" value="Unassembled WGS sequence"/>
</dbReference>
<reference evidence="2 3" key="1">
    <citation type="submission" date="2014-03" db="EMBL/GenBank/DDBJ databases">
        <title>Draft Genome of Photorhabdus temperata Meg1.</title>
        <authorList>
            <person name="Hurst S.G.IV."/>
            <person name="Morris K."/>
            <person name="Thomas K."/>
            <person name="Tisa L.S."/>
        </authorList>
    </citation>
    <scope>NUCLEOTIDE SEQUENCE [LARGE SCALE GENOMIC DNA]</scope>
    <source>
        <strain evidence="2 3">Meg1</strain>
    </source>
</reference>
<dbReference type="Pfam" id="PF14559">
    <property type="entry name" value="TPR_19"/>
    <property type="match status" value="1"/>
</dbReference>
<comment type="caution">
    <text evidence="2">The sequence shown here is derived from an EMBL/GenBank/DDBJ whole genome shotgun (WGS) entry which is preliminary data.</text>
</comment>
<dbReference type="CDD" id="cd02956">
    <property type="entry name" value="ybbN"/>
    <property type="match status" value="1"/>
</dbReference>
<dbReference type="AlphaFoldDB" id="A0A081S1X7"/>
<dbReference type="InterPro" id="IPR013766">
    <property type="entry name" value="Thioredoxin_domain"/>
</dbReference>
<organism evidence="2 3">
    <name type="scientific">Photorhabdus temperata subsp. temperata Meg1</name>
    <dbReference type="NCBI Taxonomy" id="1393735"/>
    <lineage>
        <taxon>Bacteria</taxon>
        <taxon>Pseudomonadati</taxon>
        <taxon>Pseudomonadota</taxon>
        <taxon>Gammaproteobacteria</taxon>
        <taxon>Enterobacterales</taxon>
        <taxon>Morganellaceae</taxon>
        <taxon>Photorhabdus</taxon>
    </lineage>
</organism>
<proteinExistence type="predicted"/>
<accession>A0A081S1X7</accession>
<dbReference type="SUPFAM" id="SSF52833">
    <property type="entry name" value="Thioredoxin-like"/>
    <property type="match status" value="1"/>
</dbReference>
<dbReference type="PANTHER" id="PTHR45663">
    <property type="entry name" value="GEO12009P1"/>
    <property type="match status" value="1"/>
</dbReference>
<dbReference type="Pfam" id="PF14561">
    <property type="entry name" value="TPR_20"/>
    <property type="match status" value="1"/>
</dbReference>
<dbReference type="SUPFAM" id="SSF48452">
    <property type="entry name" value="TPR-like"/>
    <property type="match status" value="1"/>
</dbReference>
<dbReference type="PANTHER" id="PTHR45663:SF11">
    <property type="entry name" value="GEO12009P1"/>
    <property type="match status" value="1"/>
</dbReference>
<name>A0A081S1X7_PHOTE</name>
<dbReference type="PROSITE" id="PS51352">
    <property type="entry name" value="THIOREDOXIN_2"/>
    <property type="match status" value="1"/>
</dbReference>
<evidence type="ECO:0000313" key="3">
    <source>
        <dbReference type="Proteomes" id="UP000028002"/>
    </source>
</evidence>